<accession>A0A4Z1I5A7</accession>
<dbReference type="EC" id="5.2.1.8" evidence="4"/>
<evidence type="ECO:0000313" key="7">
    <source>
        <dbReference type="Proteomes" id="UP000297527"/>
    </source>
</evidence>
<organism evidence="6 7">
    <name type="scientific">Botryotinia convoluta</name>
    <dbReference type="NCBI Taxonomy" id="54673"/>
    <lineage>
        <taxon>Eukaryota</taxon>
        <taxon>Fungi</taxon>
        <taxon>Dikarya</taxon>
        <taxon>Ascomycota</taxon>
        <taxon>Pezizomycotina</taxon>
        <taxon>Leotiomycetes</taxon>
        <taxon>Helotiales</taxon>
        <taxon>Sclerotiniaceae</taxon>
        <taxon>Botryotinia</taxon>
    </lineage>
</organism>
<comment type="similarity">
    <text evidence="4">Belongs to the cyclophilin-type PPIase family.</text>
</comment>
<dbReference type="InterPro" id="IPR029000">
    <property type="entry name" value="Cyclophilin-like_dom_sf"/>
</dbReference>
<dbReference type="InterPro" id="IPR002130">
    <property type="entry name" value="Cyclophilin-type_PPIase_dom"/>
</dbReference>
<dbReference type="PANTHER" id="PTHR11071">
    <property type="entry name" value="PEPTIDYL-PROLYL CIS-TRANS ISOMERASE"/>
    <property type="match status" value="1"/>
</dbReference>
<dbReference type="GO" id="GO:0016018">
    <property type="term" value="F:cyclosporin A binding"/>
    <property type="evidence" value="ECO:0007669"/>
    <property type="project" value="TreeGrafter"/>
</dbReference>
<keyword evidence="2 4" id="KW-0697">Rotamase</keyword>
<proteinExistence type="inferred from homology"/>
<dbReference type="SUPFAM" id="SSF50891">
    <property type="entry name" value="Cyclophilin-like"/>
    <property type="match status" value="1"/>
</dbReference>
<dbReference type="EMBL" id="PQXN01000085">
    <property type="protein sequence ID" value="TGO55874.1"/>
    <property type="molecule type" value="Genomic_DNA"/>
</dbReference>
<evidence type="ECO:0000256" key="3">
    <source>
        <dbReference type="ARBA" id="ARBA00023235"/>
    </source>
</evidence>
<comment type="catalytic activity">
    <reaction evidence="1 4">
        <text>[protein]-peptidylproline (omega=180) = [protein]-peptidylproline (omega=0)</text>
        <dbReference type="Rhea" id="RHEA:16237"/>
        <dbReference type="Rhea" id="RHEA-COMP:10747"/>
        <dbReference type="Rhea" id="RHEA-COMP:10748"/>
        <dbReference type="ChEBI" id="CHEBI:83833"/>
        <dbReference type="ChEBI" id="CHEBI:83834"/>
        <dbReference type="EC" id="5.2.1.8"/>
    </reaction>
</comment>
<sequence length="201" mass="21991">MSSGQNCFFDISVNSSRVLRFPVVHLLLIQLQAPIGRIVFRLYDGKTPRTARNFRELCTGQNGFGYAGSAFHRIIPGFMMQGGDFTQGDVGYITFLIHLDEKLLIQSQGTGGKSIYGEKFPDENFEIKHTGPGQLSMVNSGKDTNGSQFFITVTGAYWLDDKHVVFGEVIDSMSIVTQIETLGNTSGTPGARVVIDNSGVL</sequence>
<gene>
    <name evidence="6" type="ORF">BCON_0085g00250</name>
</gene>
<comment type="caution">
    <text evidence="6">The sequence shown here is derived from an EMBL/GenBank/DDBJ whole genome shotgun (WGS) entry which is preliminary data.</text>
</comment>
<evidence type="ECO:0000256" key="1">
    <source>
        <dbReference type="ARBA" id="ARBA00000971"/>
    </source>
</evidence>
<evidence type="ECO:0000256" key="4">
    <source>
        <dbReference type="RuleBase" id="RU363019"/>
    </source>
</evidence>
<feature type="domain" description="PPIase cyclophilin-type" evidence="5">
    <location>
        <begin position="25"/>
        <end position="200"/>
    </location>
</feature>
<dbReference type="Pfam" id="PF00160">
    <property type="entry name" value="Pro_isomerase"/>
    <property type="match status" value="1"/>
</dbReference>
<dbReference type="PANTHER" id="PTHR11071:SF561">
    <property type="entry name" value="PEPTIDYL-PROLYL CIS-TRANS ISOMERASE D-RELATED"/>
    <property type="match status" value="1"/>
</dbReference>
<dbReference type="GO" id="GO:0003755">
    <property type="term" value="F:peptidyl-prolyl cis-trans isomerase activity"/>
    <property type="evidence" value="ECO:0007669"/>
    <property type="project" value="UniProtKB-UniRule"/>
</dbReference>
<dbReference type="AlphaFoldDB" id="A0A4Z1I5A7"/>
<dbReference type="OrthoDB" id="193499at2759"/>
<dbReference type="Proteomes" id="UP000297527">
    <property type="component" value="Unassembled WGS sequence"/>
</dbReference>
<dbReference type="PROSITE" id="PS00170">
    <property type="entry name" value="CSA_PPIASE_1"/>
    <property type="match status" value="1"/>
</dbReference>
<dbReference type="GO" id="GO:0005737">
    <property type="term" value="C:cytoplasm"/>
    <property type="evidence" value="ECO:0007669"/>
    <property type="project" value="TreeGrafter"/>
</dbReference>
<evidence type="ECO:0000259" key="5">
    <source>
        <dbReference type="PROSITE" id="PS50072"/>
    </source>
</evidence>
<evidence type="ECO:0000256" key="2">
    <source>
        <dbReference type="ARBA" id="ARBA00023110"/>
    </source>
</evidence>
<dbReference type="Gene3D" id="2.40.100.10">
    <property type="entry name" value="Cyclophilin-like"/>
    <property type="match status" value="1"/>
</dbReference>
<evidence type="ECO:0000313" key="6">
    <source>
        <dbReference type="EMBL" id="TGO55874.1"/>
    </source>
</evidence>
<reference evidence="6 7" key="1">
    <citation type="submission" date="2017-12" db="EMBL/GenBank/DDBJ databases">
        <title>Comparative genomics of Botrytis spp.</title>
        <authorList>
            <person name="Valero-Jimenez C.A."/>
            <person name="Tapia P."/>
            <person name="Veloso J."/>
            <person name="Silva-Moreno E."/>
            <person name="Staats M."/>
            <person name="Valdes J.H."/>
            <person name="Van Kan J.A.L."/>
        </authorList>
    </citation>
    <scope>NUCLEOTIDE SEQUENCE [LARGE SCALE GENOMIC DNA]</scope>
    <source>
        <strain evidence="6 7">MUCL11595</strain>
    </source>
</reference>
<protein>
    <recommendedName>
        <fullName evidence="4">Peptidyl-prolyl cis-trans isomerase</fullName>
        <shortName evidence="4">PPIase</shortName>
        <ecNumber evidence="4">5.2.1.8</ecNumber>
    </recommendedName>
</protein>
<dbReference type="InterPro" id="IPR020892">
    <property type="entry name" value="Cyclophilin-type_PPIase_CS"/>
</dbReference>
<dbReference type="PRINTS" id="PR00153">
    <property type="entry name" value="CSAPPISMRASE"/>
</dbReference>
<name>A0A4Z1I5A7_9HELO</name>
<comment type="function">
    <text evidence="4">PPIases accelerate the folding of proteins. It catalyzes the cis-trans isomerization of proline imidic peptide bonds in oligopeptides.</text>
</comment>
<dbReference type="PROSITE" id="PS50072">
    <property type="entry name" value="CSA_PPIASE_2"/>
    <property type="match status" value="1"/>
</dbReference>
<keyword evidence="7" id="KW-1185">Reference proteome</keyword>
<dbReference type="PIRSF" id="PIRSF001467">
    <property type="entry name" value="Peptidylpro_ismrse"/>
    <property type="match status" value="1"/>
</dbReference>
<dbReference type="InterPro" id="IPR024936">
    <property type="entry name" value="Cyclophilin-type_PPIase"/>
</dbReference>
<keyword evidence="3 4" id="KW-0413">Isomerase</keyword>
<dbReference type="GO" id="GO:0006457">
    <property type="term" value="P:protein folding"/>
    <property type="evidence" value="ECO:0007669"/>
    <property type="project" value="InterPro"/>
</dbReference>